<evidence type="ECO:0000313" key="3">
    <source>
        <dbReference type="Proteomes" id="UP000237423"/>
    </source>
</evidence>
<reference evidence="2 3" key="1">
    <citation type="submission" date="2017-11" db="EMBL/GenBank/DDBJ databases">
        <title>Draft Genome Sequence of Methylobacter psychrotolerans Sph1T, an Obligate Methanotroph from Low-Temperature Environments.</title>
        <authorList>
            <person name="Oshkin I.Y."/>
            <person name="Miroshnikov K."/>
            <person name="Belova S.E."/>
            <person name="Korzhenkov A."/>
            <person name="Toshchakov S.V."/>
            <person name="Dedysh S.N."/>
        </authorList>
    </citation>
    <scope>NUCLEOTIDE SEQUENCE [LARGE SCALE GENOMIC DNA]</scope>
    <source>
        <strain evidence="2 3">Sph1</strain>
    </source>
</reference>
<evidence type="ECO:0000259" key="1">
    <source>
        <dbReference type="Pfam" id="PF00535"/>
    </source>
</evidence>
<evidence type="ECO:0000313" key="2">
    <source>
        <dbReference type="EMBL" id="POZ50720.1"/>
    </source>
</evidence>
<dbReference type="SUPFAM" id="SSF53448">
    <property type="entry name" value="Nucleotide-diphospho-sugar transferases"/>
    <property type="match status" value="2"/>
</dbReference>
<dbReference type="InterPro" id="IPR001173">
    <property type="entry name" value="Glyco_trans_2-like"/>
</dbReference>
<comment type="caution">
    <text evidence="2">The sequence shown here is derived from an EMBL/GenBank/DDBJ whole genome shotgun (WGS) entry which is preliminary data.</text>
</comment>
<dbReference type="AlphaFoldDB" id="A0A2S5CIT0"/>
<gene>
    <name evidence="2" type="ORF">AADEFJLK_03617</name>
</gene>
<accession>A0A2S5CIT0</accession>
<dbReference type="Pfam" id="PF00535">
    <property type="entry name" value="Glycos_transf_2"/>
    <property type="match status" value="1"/>
</dbReference>
<name>A0A2S5CIT0_9GAMM</name>
<protein>
    <recommendedName>
        <fullName evidence="1">Glycosyltransferase 2-like domain-containing protein</fullName>
    </recommendedName>
</protein>
<organism evidence="2 3">
    <name type="scientific">Methylovulum psychrotolerans</name>
    <dbReference type="NCBI Taxonomy" id="1704499"/>
    <lineage>
        <taxon>Bacteria</taxon>
        <taxon>Pseudomonadati</taxon>
        <taxon>Pseudomonadota</taxon>
        <taxon>Gammaproteobacteria</taxon>
        <taxon>Methylococcales</taxon>
        <taxon>Methylococcaceae</taxon>
        <taxon>Methylovulum</taxon>
    </lineage>
</organism>
<dbReference type="Gene3D" id="3.90.550.10">
    <property type="entry name" value="Spore Coat Polysaccharide Biosynthesis Protein SpsA, Chain A"/>
    <property type="match status" value="1"/>
</dbReference>
<dbReference type="Proteomes" id="UP000237423">
    <property type="component" value="Unassembled WGS sequence"/>
</dbReference>
<dbReference type="RefSeq" id="WP_146054657.1">
    <property type="nucleotide sequence ID" value="NZ_PGFZ01000009.1"/>
</dbReference>
<dbReference type="EMBL" id="PGFZ01000009">
    <property type="protein sequence ID" value="POZ50720.1"/>
    <property type="molecule type" value="Genomic_DNA"/>
</dbReference>
<dbReference type="InterPro" id="IPR029044">
    <property type="entry name" value="Nucleotide-diphossugar_trans"/>
</dbReference>
<dbReference type="CDD" id="cd00761">
    <property type="entry name" value="Glyco_tranf_GTA_type"/>
    <property type="match status" value="2"/>
</dbReference>
<feature type="domain" description="Glycosyltransferase 2-like" evidence="1">
    <location>
        <begin position="785"/>
        <end position="936"/>
    </location>
</feature>
<sequence length="1001" mass="113275">MIFRQAPKTLHTALCTRELAFVLPVHPDARQAEVIIGITIHNQAHHLSRTLASALSQTLVEQGKAVVVILDDQSADDWQIQCGIPLPHPKVVVVKGICGSAARARNALLDFVDMNFLNARWVARLDADDTLASTESVSVLCRAGDLNDSIYVLGSNHLTLNGKQLDRDNIADPRILQNTQGIQAFIDDFCLQDAAQELPSCNLVLRCRSGIRYPDLRSAEDHWLVANLLIFRKHLGTIAPYPIYAAYSLGGAETTANRRSSHWLIQRQRLAEATRHWTTAIVHGKPMLGVGQEGLVWLENGEVWKRFYSWAMDVQEMQRLESLLNQCTAGFIPKPDWLCGEGGNIFCHYPNFDCFPVKETLPEPVVTLFLIQSYQQGVITSNIKRDNLRLTINGELVYIDIGKDIVNVTLSRFLDVSARLYCIGILGYSDHELTRRETIHCQHESLAKLPGFGLFYRQLVETLFPHCLLTNESKEIQYPGMRLDSDTALLIKTCAQDAPFLEDQVQHIVSQLSYPTRCKEIILLIDPYQGPFLRQFNEGNLTTVKDIAARLKAKGIINAILIAPSDAEVIRTTYSRWFDNSAIIETHTSQNAPLFAQIWAFDQVKTPYLLQCDADVLIGRQDFAHDFLNDMKLALQTEDVLGVGFNIPQSIVGFKPYQAGYGEFVAEIRFALLDSERLRSLLPIENPVRNGQFAYMWHRALQHQQRKTGMRCLRGGDSRTFYIHPQNSDKYHGDLPKIRDLVAQGIIPLGQQNQWDLIPGAGWSYPRRGEPLVFLMKGKGTSHAKLKRCFVSLARQVDQNFGLIIIEDGGEFIETWYIPHLLGGLLQRTTLIRHRSRQGHIRNIIHAVEEICLNPETLIVILDLDDCLMSEHVSAKLSQAYSEGADLVHGGLFRPEKPLQLYEPDYLSARTKGGANMWAHLRGFKKKLFERIPKAYFMVGGDWVDEVTDYAVMLPISELAENPLYIDDIFCYYHQRDPYSVEKKSRQSAILEEIFLKPALS</sequence>
<proteinExistence type="predicted"/>